<gene>
    <name evidence="2" type="ORF">PSQ90_16110</name>
</gene>
<reference evidence="2 3" key="1">
    <citation type="submission" date="2023-02" db="EMBL/GenBank/DDBJ databases">
        <title>Devosia chondri sp. nov., isolated from the phycosphere of marine algae.</title>
        <authorList>
            <person name="Kim J.M."/>
            <person name="Lee J.K."/>
            <person name="Choi B.J."/>
            <person name="Bayburt H."/>
            <person name="Jeon C.O."/>
        </authorList>
    </citation>
    <scope>NUCLEOTIDE SEQUENCE [LARGE SCALE GENOMIC DNA]</scope>
    <source>
        <strain evidence="2 3">G2-5</strain>
    </source>
</reference>
<evidence type="ECO:0000256" key="1">
    <source>
        <dbReference type="SAM" id="SignalP"/>
    </source>
</evidence>
<dbReference type="InterPro" id="IPR006597">
    <property type="entry name" value="Sel1-like"/>
</dbReference>
<proteinExistence type="predicted"/>
<dbReference type="Proteomes" id="UP001222118">
    <property type="component" value="Chromosome"/>
</dbReference>
<dbReference type="InterPro" id="IPR052945">
    <property type="entry name" value="Mitotic_Regulator"/>
</dbReference>
<dbReference type="RefSeq" id="WP_282211268.1">
    <property type="nucleotide sequence ID" value="NZ_CP118247.1"/>
</dbReference>
<organism evidence="2 3">
    <name type="scientific">Devosia rhodophyticola</name>
    <dbReference type="NCBI Taxonomy" id="3026423"/>
    <lineage>
        <taxon>Bacteria</taxon>
        <taxon>Pseudomonadati</taxon>
        <taxon>Pseudomonadota</taxon>
        <taxon>Alphaproteobacteria</taxon>
        <taxon>Hyphomicrobiales</taxon>
        <taxon>Devosiaceae</taxon>
        <taxon>Devosia</taxon>
    </lineage>
</organism>
<feature type="signal peptide" evidence="1">
    <location>
        <begin position="1"/>
        <end position="31"/>
    </location>
</feature>
<name>A0ABY7YWJ0_9HYPH</name>
<dbReference type="Gene3D" id="1.25.40.10">
    <property type="entry name" value="Tetratricopeptide repeat domain"/>
    <property type="match status" value="2"/>
</dbReference>
<keyword evidence="1" id="KW-0732">Signal</keyword>
<dbReference type="EMBL" id="CP118247">
    <property type="protein sequence ID" value="WDR05750.1"/>
    <property type="molecule type" value="Genomic_DNA"/>
</dbReference>
<dbReference type="SMART" id="SM00671">
    <property type="entry name" value="SEL1"/>
    <property type="match status" value="3"/>
</dbReference>
<accession>A0ABY7YWJ0</accession>
<dbReference type="PANTHER" id="PTHR43628">
    <property type="entry name" value="ACTIVATOR OF C KINASE PROTEIN 1-RELATED"/>
    <property type="match status" value="1"/>
</dbReference>
<evidence type="ECO:0000313" key="2">
    <source>
        <dbReference type="EMBL" id="WDR05750.1"/>
    </source>
</evidence>
<dbReference type="PANTHER" id="PTHR43628:SF1">
    <property type="entry name" value="CHITIN SYNTHASE REGULATORY FACTOR 2-RELATED"/>
    <property type="match status" value="1"/>
</dbReference>
<dbReference type="Pfam" id="PF08238">
    <property type="entry name" value="Sel1"/>
    <property type="match status" value="4"/>
</dbReference>
<dbReference type="SUPFAM" id="SSF81901">
    <property type="entry name" value="HCP-like"/>
    <property type="match status" value="1"/>
</dbReference>
<keyword evidence="3" id="KW-1185">Reference proteome</keyword>
<evidence type="ECO:0000313" key="3">
    <source>
        <dbReference type="Proteomes" id="UP001222118"/>
    </source>
</evidence>
<sequence>MRNFGVKSLISVTTAASIIFSVATMPTYAQTALDATLEMAKMLDGASSGISGDELVVALQEAAAAGQAMAMWQLGTMYENGEGVAKDPAKAFGYFSQIANDNADTAPRGLEADIVAQSFVKVGDYYRDGLPSAGIKVNPARSHALLLHAASYFGDADAQYRVGELYLEENELGINPLQSARWLSLAAHKGHVRAQAQLGDLLFNGIKGIEPQPVEGLMWLTISHQRSNGTPDGDWVNELFNRAASVATSDQRAQATELAARLGPQFSGGQ</sequence>
<protein>
    <submittedName>
        <fullName evidence="2">Tetratricopeptide repeat protein</fullName>
    </submittedName>
</protein>
<feature type="chain" id="PRO_5046644373" evidence="1">
    <location>
        <begin position="32"/>
        <end position="270"/>
    </location>
</feature>
<dbReference type="InterPro" id="IPR011990">
    <property type="entry name" value="TPR-like_helical_dom_sf"/>
</dbReference>